<name>A0A1W1UMV0_9PAST</name>
<evidence type="ECO:0000313" key="2">
    <source>
        <dbReference type="Proteomes" id="UP000192408"/>
    </source>
</evidence>
<reference evidence="2" key="1">
    <citation type="submission" date="2017-04" db="EMBL/GenBank/DDBJ databases">
        <authorList>
            <person name="Varghese N."/>
            <person name="Submissions S."/>
        </authorList>
    </citation>
    <scope>NUCLEOTIDE SEQUENCE [LARGE SCALE GENOMIC DNA]</scope>
    <source>
        <strain evidence="2">DSM 23072</strain>
    </source>
</reference>
<dbReference type="SUPFAM" id="SSF53474">
    <property type="entry name" value="alpha/beta-Hydrolases"/>
    <property type="match status" value="1"/>
</dbReference>
<organism evidence="1 2">
    <name type="scientific">Pasteurella testudinis DSM 23072</name>
    <dbReference type="NCBI Taxonomy" id="1122938"/>
    <lineage>
        <taxon>Bacteria</taxon>
        <taxon>Pseudomonadati</taxon>
        <taxon>Pseudomonadota</taxon>
        <taxon>Gammaproteobacteria</taxon>
        <taxon>Pasteurellales</taxon>
        <taxon>Pasteurellaceae</taxon>
        <taxon>Pasteurella</taxon>
    </lineage>
</organism>
<dbReference type="InterPro" id="IPR007398">
    <property type="entry name" value="BioG"/>
</dbReference>
<dbReference type="RefSeq" id="WP_084256463.1">
    <property type="nucleotide sequence ID" value="NZ_FWWV01000008.1"/>
</dbReference>
<evidence type="ECO:0000313" key="1">
    <source>
        <dbReference type="EMBL" id="SMB82131.1"/>
    </source>
</evidence>
<sequence length="216" mass="24595">MKTELIAGAGNCRLILYFAGWGTSPDLVRRWDIPDDYDLLLCWDYRTLQFEFDLSRYQQLHLVAWSMGVWAAEQCLPANISLQSSVAINGTPGLIDDQFGIPSAVFSGTLHNFDDSTRAKFDRRMCGSREVLRQYQAGTLRANDEIKAELSAVYQALATAKAPHIRWQKAIVGSQDRIFPSANQLAYWQRQGCRIEQIDAPHFCFAHFDNWIAICR</sequence>
<dbReference type="Pfam" id="PF04301">
    <property type="entry name" value="BioG"/>
    <property type="match status" value="1"/>
</dbReference>
<accession>A0A1W1UMV0</accession>
<proteinExistence type="predicted"/>
<dbReference type="AlphaFoldDB" id="A0A1W1UMV0"/>
<dbReference type="STRING" id="1122938.SAMN05660772_02007"/>
<gene>
    <name evidence="1" type="ORF">SAMN05660772_02007</name>
</gene>
<dbReference type="Gene3D" id="3.40.50.1820">
    <property type="entry name" value="alpha/beta hydrolase"/>
    <property type="match status" value="1"/>
</dbReference>
<dbReference type="Proteomes" id="UP000192408">
    <property type="component" value="Unassembled WGS sequence"/>
</dbReference>
<keyword evidence="2" id="KW-1185">Reference proteome</keyword>
<protein>
    <submittedName>
        <fullName evidence="1">Biotin synthesis protein BioG</fullName>
    </submittedName>
</protein>
<dbReference type="InterPro" id="IPR029058">
    <property type="entry name" value="AB_hydrolase_fold"/>
</dbReference>
<dbReference type="EMBL" id="FWWV01000008">
    <property type="protein sequence ID" value="SMB82131.1"/>
    <property type="molecule type" value="Genomic_DNA"/>
</dbReference>